<dbReference type="Gene3D" id="3.10.450.70">
    <property type="entry name" value="Disulphide bond isomerase, DsbC/G, N-terminal"/>
    <property type="match status" value="1"/>
</dbReference>
<keyword evidence="5" id="KW-1015">Disulfide bond</keyword>
<evidence type="ECO:0000256" key="3">
    <source>
        <dbReference type="ARBA" id="ARBA00022729"/>
    </source>
</evidence>
<evidence type="ECO:0000256" key="2">
    <source>
        <dbReference type="ARBA" id="ARBA00009813"/>
    </source>
</evidence>
<feature type="domain" description="Thioredoxin-like fold" evidence="9">
    <location>
        <begin position="115"/>
        <end position="239"/>
    </location>
</feature>
<keyword evidence="4 7" id="KW-0574">Periplasm</keyword>
<evidence type="ECO:0000256" key="6">
    <source>
        <dbReference type="ARBA" id="ARBA00023284"/>
    </source>
</evidence>
<dbReference type="Pfam" id="PF10411">
    <property type="entry name" value="DsbC_N"/>
    <property type="match status" value="1"/>
</dbReference>
<dbReference type="Proteomes" id="UP000461670">
    <property type="component" value="Unassembled WGS sequence"/>
</dbReference>
<accession>A0A7V8FR88</accession>
<feature type="signal peptide" evidence="7">
    <location>
        <begin position="1"/>
        <end position="26"/>
    </location>
</feature>
<name>A0A7V8FR88_9BURK</name>
<comment type="caution">
    <text evidence="10">The sequence shown here is derived from an EMBL/GenBank/DDBJ whole genome shotgun (WGS) entry which is preliminary data.</text>
</comment>
<dbReference type="InterPro" id="IPR009094">
    <property type="entry name" value="DiS-bond_isomerase_DsbC/G_N_sf"/>
</dbReference>
<dbReference type="InterPro" id="IPR036249">
    <property type="entry name" value="Thioredoxin-like_sf"/>
</dbReference>
<dbReference type="EMBL" id="WNDQ01000007">
    <property type="protein sequence ID" value="KAF1023097.1"/>
    <property type="molecule type" value="Genomic_DNA"/>
</dbReference>
<evidence type="ECO:0000259" key="9">
    <source>
        <dbReference type="Pfam" id="PF13098"/>
    </source>
</evidence>
<dbReference type="Pfam" id="PF13098">
    <property type="entry name" value="Thioredoxin_2"/>
    <property type="match status" value="1"/>
</dbReference>
<comment type="similarity">
    <text evidence="2 7">Belongs to the thioredoxin family. DsbC subfamily.</text>
</comment>
<dbReference type="SUPFAM" id="SSF52833">
    <property type="entry name" value="Thioredoxin-like"/>
    <property type="match status" value="1"/>
</dbReference>
<evidence type="ECO:0000313" key="11">
    <source>
        <dbReference type="Proteomes" id="UP000461670"/>
    </source>
</evidence>
<dbReference type="InterPro" id="IPR051470">
    <property type="entry name" value="Thiol:disulfide_interchange"/>
</dbReference>
<protein>
    <recommendedName>
        <fullName evidence="7">Thiol:disulfide interchange protein</fullName>
    </recommendedName>
</protein>
<evidence type="ECO:0000256" key="5">
    <source>
        <dbReference type="ARBA" id="ARBA00023157"/>
    </source>
</evidence>
<comment type="function">
    <text evidence="7">Required for disulfide bond formation in some periplasmic proteins. Acts by transferring its disulfide bond to other proteins and is reduced in the process.</text>
</comment>
<dbReference type="InterPro" id="IPR018950">
    <property type="entry name" value="DiS-bond_isomerase_DsbC/G_N"/>
</dbReference>
<dbReference type="AlphaFoldDB" id="A0A7V8FR88"/>
<dbReference type="PANTHER" id="PTHR35272:SF3">
    <property type="entry name" value="THIOL:DISULFIDE INTERCHANGE PROTEIN DSBC"/>
    <property type="match status" value="1"/>
</dbReference>
<dbReference type="InterPro" id="IPR012336">
    <property type="entry name" value="Thioredoxin-like_fold"/>
</dbReference>
<keyword evidence="3 7" id="KW-0732">Signal</keyword>
<evidence type="ECO:0000256" key="4">
    <source>
        <dbReference type="ARBA" id="ARBA00022764"/>
    </source>
</evidence>
<evidence type="ECO:0000256" key="1">
    <source>
        <dbReference type="ARBA" id="ARBA00004418"/>
    </source>
</evidence>
<feature type="chain" id="PRO_5031593805" description="Thiol:disulfide interchange protein" evidence="7">
    <location>
        <begin position="27"/>
        <end position="246"/>
    </location>
</feature>
<dbReference type="Gene3D" id="3.40.30.10">
    <property type="entry name" value="Glutaredoxin"/>
    <property type="match status" value="1"/>
</dbReference>
<evidence type="ECO:0000256" key="7">
    <source>
        <dbReference type="RuleBase" id="RU364038"/>
    </source>
</evidence>
<comment type="subcellular location">
    <subcellularLocation>
        <location evidence="1 7">Periplasm</location>
    </subcellularLocation>
</comment>
<dbReference type="CDD" id="cd03020">
    <property type="entry name" value="DsbA_DsbC_DsbG"/>
    <property type="match status" value="1"/>
</dbReference>
<organism evidence="10 11">
    <name type="scientific">Paracidovorax wautersii</name>
    <dbReference type="NCBI Taxonomy" id="1177982"/>
    <lineage>
        <taxon>Bacteria</taxon>
        <taxon>Pseudomonadati</taxon>
        <taxon>Pseudomonadota</taxon>
        <taxon>Betaproteobacteria</taxon>
        <taxon>Burkholderiales</taxon>
        <taxon>Comamonadaceae</taxon>
        <taxon>Paracidovorax</taxon>
    </lineage>
</organism>
<dbReference type="GO" id="GO:0042597">
    <property type="term" value="C:periplasmic space"/>
    <property type="evidence" value="ECO:0007669"/>
    <property type="project" value="UniProtKB-SubCell"/>
</dbReference>
<feature type="domain" description="Disulphide bond isomerase DsbC/G N-terminal" evidence="8">
    <location>
        <begin position="23"/>
        <end position="90"/>
    </location>
</feature>
<evidence type="ECO:0000313" key="10">
    <source>
        <dbReference type="EMBL" id="KAF1023097.1"/>
    </source>
</evidence>
<gene>
    <name evidence="10" type="primary">dsbC</name>
    <name evidence="10" type="ORF">GAK30_00787</name>
</gene>
<reference evidence="11" key="1">
    <citation type="journal article" date="2020" name="MBio">
        <title>Horizontal gene transfer to a defensive symbiont with a reduced genome amongst a multipartite beetle microbiome.</title>
        <authorList>
            <person name="Waterworth S.C."/>
            <person name="Florez L.V."/>
            <person name="Rees E.R."/>
            <person name="Hertweck C."/>
            <person name="Kaltenpoth M."/>
            <person name="Kwan J.C."/>
        </authorList>
    </citation>
    <scope>NUCLEOTIDE SEQUENCE [LARGE SCALE GENOMIC DNA]</scope>
</reference>
<dbReference type="InterPro" id="IPR033954">
    <property type="entry name" value="DiS-bond_Isoase_DsbC/G"/>
</dbReference>
<keyword evidence="6 7" id="KW-0676">Redox-active center</keyword>
<sequence length="246" mass="26986">MKLLRQRLQWLAVSLVLLAAAGSATAQEAAIRKALPARLPSLPAIDEVRETPVKGLYEVRIGTDLLYTDASGSYLIQGEMMDLQTKSNLTKERIAALTAIDVAKLPLQDAFVTRRGKGERQLVVFADPNCGYCKRFEGELAKIDNVTVYTFLYPILGQDSVEKSRNIWCAKAPGQVWDDWMLKGKTIPAASCSEAQTATLRRNVEFGQKYKIEGTPTLLFADGQRVPGALSATQIERLLAAAAKKS</sequence>
<dbReference type="SUPFAM" id="SSF54423">
    <property type="entry name" value="DsbC/DsbG N-terminal domain-like"/>
    <property type="match status" value="1"/>
</dbReference>
<evidence type="ECO:0000259" key="8">
    <source>
        <dbReference type="Pfam" id="PF10411"/>
    </source>
</evidence>
<proteinExistence type="inferred from homology"/>
<dbReference type="PANTHER" id="PTHR35272">
    <property type="entry name" value="THIOL:DISULFIDE INTERCHANGE PROTEIN DSBC-RELATED"/>
    <property type="match status" value="1"/>
</dbReference>